<keyword evidence="2" id="KW-0808">Transferase</keyword>
<feature type="domain" description="Glycosyltransferase 2-like" evidence="1">
    <location>
        <begin position="5"/>
        <end position="133"/>
    </location>
</feature>
<dbReference type="Proteomes" id="UP000248598">
    <property type="component" value="Chromosome 1"/>
</dbReference>
<evidence type="ECO:0000313" key="3">
    <source>
        <dbReference type="Proteomes" id="UP000248598"/>
    </source>
</evidence>
<accession>A0AAX2J5X8</accession>
<dbReference type="PANTHER" id="PTHR22916:SF3">
    <property type="entry name" value="UDP-GLCNAC:BETAGAL BETA-1,3-N-ACETYLGLUCOSAMINYLTRANSFERASE-LIKE PROTEIN 1"/>
    <property type="match status" value="1"/>
</dbReference>
<sequence>MKLDIIIPCYNAASTLNRAVESSLQQAELHQLWLVDDASTDDTWAHIQAWQARYPSRIQACRLPDNGGVARARNWGALQSQAKIIAFLDADDAYQAHALQAALYCFEQLDYLGLIRLRLQAVGLDSRYANHPNIAQAWHSLQMTVGGNTVFRRAFFLACGGFPQDALFRELGGEDGTLGIATTQSSVVGTLFADSEPAVLHYCRAGMHAERLLDAYLFQQHDSRVTPENYAQAQTVTSQIHQQLQQLRPILNQAQNGSMPLTVSRAE</sequence>
<name>A0AAX2J5X8_KINKI</name>
<dbReference type="InterPro" id="IPR029044">
    <property type="entry name" value="Nucleotide-diphossugar_trans"/>
</dbReference>
<dbReference type="SUPFAM" id="SSF53448">
    <property type="entry name" value="Nucleotide-diphospho-sugar transferases"/>
    <property type="match status" value="1"/>
</dbReference>
<evidence type="ECO:0000313" key="2">
    <source>
        <dbReference type="EMBL" id="SQH25297.1"/>
    </source>
</evidence>
<dbReference type="Pfam" id="PF00535">
    <property type="entry name" value="Glycos_transf_2"/>
    <property type="match status" value="1"/>
</dbReference>
<protein>
    <submittedName>
        <fullName evidence="2">Glycosyl transferase</fullName>
    </submittedName>
</protein>
<dbReference type="EMBL" id="LS483426">
    <property type="protein sequence ID" value="SQH25297.1"/>
    <property type="molecule type" value="Genomic_DNA"/>
</dbReference>
<reference evidence="2 3" key="1">
    <citation type="submission" date="2018-06" db="EMBL/GenBank/DDBJ databases">
        <authorList>
            <consortium name="Pathogen Informatics"/>
            <person name="Doyle S."/>
        </authorList>
    </citation>
    <scope>NUCLEOTIDE SEQUENCE [LARGE SCALE GENOMIC DNA]</scope>
    <source>
        <strain evidence="2 3">NCTC10529</strain>
    </source>
</reference>
<dbReference type="RefSeq" id="WP_003786888.1">
    <property type="nucleotide sequence ID" value="NZ_CP091518.1"/>
</dbReference>
<dbReference type="InterPro" id="IPR001173">
    <property type="entry name" value="Glyco_trans_2-like"/>
</dbReference>
<dbReference type="CDD" id="cd00761">
    <property type="entry name" value="Glyco_tranf_GTA_type"/>
    <property type="match status" value="1"/>
</dbReference>
<gene>
    <name evidence="2" type="ORF">NCTC10529_01493</name>
</gene>
<dbReference type="AlphaFoldDB" id="A0AAX2J5X8"/>
<proteinExistence type="predicted"/>
<dbReference type="Gene3D" id="3.90.550.10">
    <property type="entry name" value="Spore Coat Polysaccharide Biosynthesis Protein SpsA, Chain A"/>
    <property type="match status" value="1"/>
</dbReference>
<dbReference type="GO" id="GO:0016758">
    <property type="term" value="F:hexosyltransferase activity"/>
    <property type="evidence" value="ECO:0007669"/>
    <property type="project" value="UniProtKB-ARBA"/>
</dbReference>
<evidence type="ECO:0000259" key="1">
    <source>
        <dbReference type="Pfam" id="PF00535"/>
    </source>
</evidence>
<organism evidence="2 3">
    <name type="scientific">Kingella kingae</name>
    <dbReference type="NCBI Taxonomy" id="504"/>
    <lineage>
        <taxon>Bacteria</taxon>
        <taxon>Pseudomonadati</taxon>
        <taxon>Pseudomonadota</taxon>
        <taxon>Betaproteobacteria</taxon>
        <taxon>Neisseriales</taxon>
        <taxon>Neisseriaceae</taxon>
        <taxon>Kingella</taxon>
    </lineage>
</organism>
<dbReference type="GeneID" id="93262773"/>
<dbReference type="PANTHER" id="PTHR22916">
    <property type="entry name" value="GLYCOSYLTRANSFERASE"/>
    <property type="match status" value="1"/>
</dbReference>